<dbReference type="EMBL" id="KN840637">
    <property type="protein sequence ID" value="KIP03044.1"/>
    <property type="molecule type" value="Genomic_DNA"/>
</dbReference>
<dbReference type="STRING" id="745531.A0A0C3NEI7"/>
<evidence type="ECO:0000313" key="3">
    <source>
        <dbReference type="Proteomes" id="UP000053257"/>
    </source>
</evidence>
<dbReference type="OrthoDB" id="3193353at2759"/>
<dbReference type="Gene3D" id="1.20.1280.50">
    <property type="match status" value="1"/>
</dbReference>
<dbReference type="InterPro" id="IPR036047">
    <property type="entry name" value="F-box-like_dom_sf"/>
</dbReference>
<name>A0A0C3NEI7_PHLG1</name>
<organism evidence="2 3">
    <name type="scientific">Phlebiopsis gigantea (strain 11061_1 CR5-6)</name>
    <name type="common">White-rot fungus</name>
    <name type="synonym">Peniophora gigantea</name>
    <dbReference type="NCBI Taxonomy" id="745531"/>
    <lineage>
        <taxon>Eukaryota</taxon>
        <taxon>Fungi</taxon>
        <taxon>Dikarya</taxon>
        <taxon>Basidiomycota</taxon>
        <taxon>Agaricomycotina</taxon>
        <taxon>Agaricomycetes</taxon>
        <taxon>Polyporales</taxon>
        <taxon>Phanerochaetaceae</taxon>
        <taxon>Phlebiopsis</taxon>
    </lineage>
</organism>
<dbReference type="SUPFAM" id="SSF81383">
    <property type="entry name" value="F-box domain"/>
    <property type="match status" value="1"/>
</dbReference>
<accession>A0A0C3NEI7</accession>
<evidence type="ECO:0000313" key="2">
    <source>
        <dbReference type="EMBL" id="KIP03044.1"/>
    </source>
</evidence>
<dbReference type="SMART" id="SM00256">
    <property type="entry name" value="FBOX"/>
    <property type="match status" value="1"/>
</dbReference>
<feature type="domain" description="F-box" evidence="1">
    <location>
        <begin position="1"/>
        <end position="46"/>
    </location>
</feature>
<dbReference type="Proteomes" id="UP000053257">
    <property type="component" value="Unassembled WGS sequence"/>
</dbReference>
<sequence>MYLETLPVELIFQIFALVSVEDIISLRCTCQALSAVTRDRSVWYNALLYHVVEQGLPVPGTNRACVSELSAANLEQVTMRALHSRRNWTSPTPNSTTISEIATLRNYEDGESSRTFASYFVPGRGGRFLISLTRTERAAGGQRYTTLQCWDLHAAPPACIASQVFYEMLGLQVNSEEECDIVLTVTSRMPFKTSAYTLDLSAASPQSGFILVQAFESLPTPLKLAGSQFFATDDSNRVRVYDVTSGQLNYVLRVPLLLNDETIFLEEHRCLAIYVIQGFIITFCQQWTHVYALPTADPQHNTDEPTELEPVHAHHWAYRIDTLKVAARDPHPLRAQFRPMLAPALPVLDLLVRFDSWFPWPVNILHHLILSPNPSFTGAEHELPYFADGAAPHVAAALPSPLRLFTPSDAVLGAHGTALWLDAQTGGGGPSQAGDRGQRIAGRVLRRAMPAPAPSEQAAARDPRHAVDLHAPADAAAEGETMVFLCSENSEEWGRLALCEEEGRIAVSCVDARVLVYDYT</sequence>
<dbReference type="PROSITE" id="PS50181">
    <property type="entry name" value="FBOX"/>
    <property type="match status" value="1"/>
</dbReference>
<proteinExistence type="predicted"/>
<evidence type="ECO:0000259" key="1">
    <source>
        <dbReference type="PROSITE" id="PS50181"/>
    </source>
</evidence>
<dbReference type="AlphaFoldDB" id="A0A0C3NEI7"/>
<dbReference type="HOGENOM" id="CLU_034755_0_0_1"/>
<gene>
    <name evidence="2" type="ORF">PHLGIDRAFT_499330</name>
</gene>
<reference evidence="2 3" key="1">
    <citation type="journal article" date="2014" name="PLoS Genet.">
        <title>Analysis of the Phlebiopsis gigantea genome, transcriptome and secretome provides insight into its pioneer colonization strategies of wood.</title>
        <authorList>
            <person name="Hori C."/>
            <person name="Ishida T."/>
            <person name="Igarashi K."/>
            <person name="Samejima M."/>
            <person name="Suzuki H."/>
            <person name="Master E."/>
            <person name="Ferreira P."/>
            <person name="Ruiz-Duenas F.J."/>
            <person name="Held B."/>
            <person name="Canessa P."/>
            <person name="Larrondo L.F."/>
            <person name="Schmoll M."/>
            <person name="Druzhinina I.S."/>
            <person name="Kubicek C.P."/>
            <person name="Gaskell J.A."/>
            <person name="Kersten P."/>
            <person name="St John F."/>
            <person name="Glasner J."/>
            <person name="Sabat G."/>
            <person name="Splinter BonDurant S."/>
            <person name="Syed K."/>
            <person name="Yadav J."/>
            <person name="Mgbeahuruike A.C."/>
            <person name="Kovalchuk A."/>
            <person name="Asiegbu F.O."/>
            <person name="Lackner G."/>
            <person name="Hoffmeister D."/>
            <person name="Rencoret J."/>
            <person name="Gutierrez A."/>
            <person name="Sun H."/>
            <person name="Lindquist E."/>
            <person name="Barry K."/>
            <person name="Riley R."/>
            <person name="Grigoriev I.V."/>
            <person name="Henrissat B."/>
            <person name="Kues U."/>
            <person name="Berka R.M."/>
            <person name="Martinez A.T."/>
            <person name="Covert S.F."/>
            <person name="Blanchette R.A."/>
            <person name="Cullen D."/>
        </authorList>
    </citation>
    <scope>NUCLEOTIDE SEQUENCE [LARGE SCALE GENOMIC DNA]</scope>
    <source>
        <strain evidence="2 3">11061_1 CR5-6</strain>
    </source>
</reference>
<protein>
    <recommendedName>
        <fullName evidence="1">F-box domain-containing protein</fullName>
    </recommendedName>
</protein>
<dbReference type="InterPro" id="IPR001810">
    <property type="entry name" value="F-box_dom"/>
</dbReference>
<keyword evidence="3" id="KW-1185">Reference proteome</keyword>
<dbReference type="Pfam" id="PF12937">
    <property type="entry name" value="F-box-like"/>
    <property type="match status" value="1"/>
</dbReference>